<keyword evidence="5" id="KW-0547">Nucleotide-binding</keyword>
<evidence type="ECO:0000256" key="7">
    <source>
        <dbReference type="ARBA" id="ARBA00022989"/>
    </source>
</evidence>
<dbReference type="SMART" id="SM00382">
    <property type="entry name" value="AAA"/>
    <property type="match status" value="1"/>
</dbReference>
<keyword evidence="2" id="KW-0813">Transport</keyword>
<dbReference type="InterPro" id="IPR003439">
    <property type="entry name" value="ABC_transporter-like_ATP-bd"/>
</dbReference>
<sequence length="231" mass="25599">TPQNIKKIKFDQVSFAYVKNKPVLQEISFSIQPNSITALIGDSGSGKTTVIDLICGLLSSQSGGIYVNDKPLEHFSMSAWRKQIGYVAQDLFLFHDTVYRNVTLGDLEISRSQVEKALRGAGAWQFITELENGLDTVIGERGMLLSGGQRQRISIARALVRDPQLLILDEATTALDPQTEEAILETLLKLKKNMMIFSISHQPALVEVADYIYRLSNKSISLVKVKDKATA</sequence>
<dbReference type="PROSITE" id="PS00211">
    <property type="entry name" value="ABC_TRANSPORTER_1"/>
    <property type="match status" value="1"/>
</dbReference>
<protein>
    <recommendedName>
        <fullName evidence="9">ABC transporter domain-containing protein</fullName>
    </recommendedName>
</protein>
<organism evidence="10 11">
    <name type="scientific">SAR324 cluster bacterium</name>
    <dbReference type="NCBI Taxonomy" id="2024889"/>
    <lineage>
        <taxon>Bacteria</taxon>
        <taxon>Deltaproteobacteria</taxon>
        <taxon>SAR324 cluster</taxon>
    </lineage>
</organism>
<dbReference type="Pfam" id="PF00005">
    <property type="entry name" value="ABC_tran"/>
    <property type="match status" value="1"/>
</dbReference>
<keyword evidence="4" id="KW-0812">Transmembrane</keyword>
<evidence type="ECO:0000256" key="8">
    <source>
        <dbReference type="ARBA" id="ARBA00023136"/>
    </source>
</evidence>
<feature type="domain" description="ABC transporter" evidence="9">
    <location>
        <begin position="8"/>
        <end position="231"/>
    </location>
</feature>
<dbReference type="InterPro" id="IPR027417">
    <property type="entry name" value="P-loop_NTPase"/>
</dbReference>
<name>A0A2A4T723_9DELT</name>
<comment type="subcellular location">
    <subcellularLocation>
        <location evidence="1">Cell membrane</location>
        <topology evidence="1">Multi-pass membrane protein</topology>
    </subcellularLocation>
</comment>
<dbReference type="AlphaFoldDB" id="A0A2A4T723"/>
<dbReference type="GO" id="GO:0005886">
    <property type="term" value="C:plasma membrane"/>
    <property type="evidence" value="ECO:0007669"/>
    <property type="project" value="UniProtKB-SubCell"/>
</dbReference>
<evidence type="ECO:0000256" key="2">
    <source>
        <dbReference type="ARBA" id="ARBA00022448"/>
    </source>
</evidence>
<dbReference type="PANTHER" id="PTHR24221:SF654">
    <property type="entry name" value="ATP-BINDING CASSETTE SUB-FAMILY B MEMBER 6"/>
    <property type="match status" value="1"/>
</dbReference>
<proteinExistence type="predicted"/>
<dbReference type="InterPro" id="IPR017871">
    <property type="entry name" value="ABC_transporter-like_CS"/>
</dbReference>
<dbReference type="Proteomes" id="UP000218113">
    <property type="component" value="Unassembled WGS sequence"/>
</dbReference>
<evidence type="ECO:0000256" key="3">
    <source>
        <dbReference type="ARBA" id="ARBA00022475"/>
    </source>
</evidence>
<keyword evidence="6" id="KW-0067">ATP-binding</keyword>
<comment type="caution">
    <text evidence="10">The sequence shown here is derived from an EMBL/GenBank/DDBJ whole genome shotgun (WGS) entry which is preliminary data.</text>
</comment>
<keyword evidence="3" id="KW-1003">Cell membrane</keyword>
<evidence type="ECO:0000259" key="9">
    <source>
        <dbReference type="PROSITE" id="PS50893"/>
    </source>
</evidence>
<evidence type="ECO:0000256" key="6">
    <source>
        <dbReference type="ARBA" id="ARBA00022840"/>
    </source>
</evidence>
<dbReference type="InterPro" id="IPR003593">
    <property type="entry name" value="AAA+_ATPase"/>
</dbReference>
<feature type="non-terminal residue" evidence="10">
    <location>
        <position position="1"/>
    </location>
</feature>
<dbReference type="Gene3D" id="3.40.50.300">
    <property type="entry name" value="P-loop containing nucleotide triphosphate hydrolases"/>
    <property type="match status" value="1"/>
</dbReference>
<dbReference type="InterPro" id="IPR039421">
    <property type="entry name" value="Type_1_exporter"/>
</dbReference>
<gene>
    <name evidence="10" type="ORF">COB67_04160</name>
</gene>
<dbReference type="GO" id="GO:0005524">
    <property type="term" value="F:ATP binding"/>
    <property type="evidence" value="ECO:0007669"/>
    <property type="project" value="UniProtKB-KW"/>
</dbReference>
<dbReference type="EMBL" id="NVSR01000015">
    <property type="protein sequence ID" value="PCI29353.1"/>
    <property type="molecule type" value="Genomic_DNA"/>
</dbReference>
<keyword evidence="8" id="KW-0472">Membrane</keyword>
<dbReference type="PANTHER" id="PTHR24221">
    <property type="entry name" value="ATP-BINDING CASSETTE SUB-FAMILY B"/>
    <property type="match status" value="1"/>
</dbReference>
<evidence type="ECO:0000256" key="5">
    <source>
        <dbReference type="ARBA" id="ARBA00022741"/>
    </source>
</evidence>
<evidence type="ECO:0000313" key="11">
    <source>
        <dbReference type="Proteomes" id="UP000218113"/>
    </source>
</evidence>
<reference evidence="11" key="1">
    <citation type="submission" date="2017-08" db="EMBL/GenBank/DDBJ databases">
        <title>A dynamic microbial community with high functional redundancy inhabits the cold, oxic subseafloor aquifer.</title>
        <authorList>
            <person name="Tully B.J."/>
            <person name="Wheat C.G."/>
            <person name="Glazer B.T."/>
            <person name="Huber J.A."/>
        </authorList>
    </citation>
    <scope>NUCLEOTIDE SEQUENCE [LARGE SCALE GENOMIC DNA]</scope>
</reference>
<evidence type="ECO:0000256" key="1">
    <source>
        <dbReference type="ARBA" id="ARBA00004651"/>
    </source>
</evidence>
<dbReference type="SUPFAM" id="SSF52540">
    <property type="entry name" value="P-loop containing nucleoside triphosphate hydrolases"/>
    <property type="match status" value="1"/>
</dbReference>
<dbReference type="FunFam" id="3.40.50.300:FF:000854">
    <property type="entry name" value="Multidrug ABC transporter ATP-binding protein"/>
    <property type="match status" value="1"/>
</dbReference>
<dbReference type="GO" id="GO:0016887">
    <property type="term" value="F:ATP hydrolysis activity"/>
    <property type="evidence" value="ECO:0007669"/>
    <property type="project" value="InterPro"/>
</dbReference>
<evidence type="ECO:0000256" key="4">
    <source>
        <dbReference type="ARBA" id="ARBA00022692"/>
    </source>
</evidence>
<dbReference type="GO" id="GO:0034040">
    <property type="term" value="F:ATPase-coupled lipid transmembrane transporter activity"/>
    <property type="evidence" value="ECO:0007669"/>
    <property type="project" value="TreeGrafter"/>
</dbReference>
<keyword evidence="7" id="KW-1133">Transmembrane helix</keyword>
<accession>A0A2A4T723</accession>
<dbReference type="PROSITE" id="PS50893">
    <property type="entry name" value="ABC_TRANSPORTER_2"/>
    <property type="match status" value="1"/>
</dbReference>
<evidence type="ECO:0000313" key="10">
    <source>
        <dbReference type="EMBL" id="PCI29353.1"/>
    </source>
</evidence>